<dbReference type="Gene3D" id="3.40.30.10">
    <property type="entry name" value="Glutaredoxin"/>
    <property type="match status" value="1"/>
</dbReference>
<dbReference type="EMBL" id="SRXT01000005">
    <property type="protein sequence ID" value="TGX52663.1"/>
    <property type="molecule type" value="Genomic_DNA"/>
</dbReference>
<name>A0A4S1XAE0_9SPHN</name>
<accession>A0A4S1XAE0</accession>
<evidence type="ECO:0000313" key="2">
    <source>
        <dbReference type="Proteomes" id="UP000306147"/>
    </source>
</evidence>
<dbReference type="RefSeq" id="WP_135964373.1">
    <property type="nucleotide sequence ID" value="NZ_SRXT01000005.1"/>
</dbReference>
<proteinExistence type="predicted"/>
<sequence>MSRRSAAVIIGPIKWLGIALLLLGLPAGAETGRYPPGSVLLFVASWCAPCHAELARLPAIARGARPFRVLVVPFDDSPATRSMLDAVPEAQRWRPEREMQRQLARALRAETSGLPFSMAVDGDGRECGSARLGLDAARAEALVAGCVR</sequence>
<gene>
    <name evidence="1" type="ORF">E5A73_13520</name>
</gene>
<comment type="caution">
    <text evidence="1">The sequence shown here is derived from an EMBL/GenBank/DDBJ whole genome shotgun (WGS) entry which is preliminary data.</text>
</comment>
<evidence type="ECO:0000313" key="1">
    <source>
        <dbReference type="EMBL" id="TGX52663.1"/>
    </source>
</evidence>
<dbReference type="InterPro" id="IPR036249">
    <property type="entry name" value="Thioredoxin-like_sf"/>
</dbReference>
<evidence type="ECO:0008006" key="3">
    <source>
        <dbReference type="Google" id="ProtNLM"/>
    </source>
</evidence>
<dbReference type="AlphaFoldDB" id="A0A4S1XAE0"/>
<keyword evidence="2" id="KW-1185">Reference proteome</keyword>
<protein>
    <recommendedName>
        <fullName evidence="3">Thioredoxin domain-containing protein</fullName>
    </recommendedName>
</protein>
<dbReference type="OrthoDB" id="7509921at2"/>
<dbReference type="Proteomes" id="UP000306147">
    <property type="component" value="Unassembled WGS sequence"/>
</dbReference>
<reference evidence="1 2" key="1">
    <citation type="submission" date="2019-04" db="EMBL/GenBank/DDBJ databases">
        <title>Sphingomonas psychrotolerans sp. nov., isolated from soil in the Tianshan Mountains, Xinjiang, China.</title>
        <authorList>
            <person name="Luo Y."/>
            <person name="Sheng H."/>
        </authorList>
    </citation>
    <scope>NUCLEOTIDE SEQUENCE [LARGE SCALE GENOMIC DNA]</scope>
    <source>
        <strain evidence="1 2">ZFGT-11</strain>
    </source>
</reference>
<organism evidence="1 2">
    <name type="scientific">Sphingomonas gei</name>
    <dbReference type="NCBI Taxonomy" id="1395960"/>
    <lineage>
        <taxon>Bacteria</taxon>
        <taxon>Pseudomonadati</taxon>
        <taxon>Pseudomonadota</taxon>
        <taxon>Alphaproteobacteria</taxon>
        <taxon>Sphingomonadales</taxon>
        <taxon>Sphingomonadaceae</taxon>
        <taxon>Sphingomonas</taxon>
    </lineage>
</organism>
<dbReference type="SUPFAM" id="SSF52833">
    <property type="entry name" value="Thioredoxin-like"/>
    <property type="match status" value="1"/>
</dbReference>